<feature type="active site" description="Proton acceptor" evidence="4">
    <location>
        <position position="149"/>
    </location>
</feature>
<keyword evidence="7" id="KW-1185">Reference proteome</keyword>
<dbReference type="Pfam" id="PF01734">
    <property type="entry name" value="Patatin"/>
    <property type="match status" value="1"/>
</dbReference>
<keyword evidence="2 4" id="KW-0442">Lipid degradation</keyword>
<evidence type="ECO:0000256" key="4">
    <source>
        <dbReference type="PROSITE-ProRule" id="PRU01161"/>
    </source>
</evidence>
<evidence type="ECO:0000256" key="3">
    <source>
        <dbReference type="ARBA" id="ARBA00023098"/>
    </source>
</evidence>
<reference evidence="6 7" key="1">
    <citation type="submission" date="2018-10" db="EMBL/GenBank/DDBJ databases">
        <title>Genomic Encyclopedia of Type Strains, Phase IV (KMG-IV): sequencing the most valuable type-strain genomes for metagenomic binning, comparative biology and taxonomic classification.</title>
        <authorList>
            <person name="Goeker M."/>
        </authorList>
    </citation>
    <scope>NUCLEOTIDE SEQUENCE [LARGE SCALE GENOMIC DNA]</scope>
    <source>
        <strain evidence="6 7">DSM 15521</strain>
    </source>
</reference>
<dbReference type="GO" id="GO:0016787">
    <property type="term" value="F:hydrolase activity"/>
    <property type="evidence" value="ECO:0007669"/>
    <property type="project" value="UniProtKB-UniRule"/>
</dbReference>
<dbReference type="Gene3D" id="3.40.1090.10">
    <property type="entry name" value="Cytosolic phospholipase A2 catalytic domain"/>
    <property type="match status" value="1"/>
</dbReference>
<evidence type="ECO:0000259" key="5">
    <source>
        <dbReference type="PROSITE" id="PS51635"/>
    </source>
</evidence>
<dbReference type="AlphaFoldDB" id="A0A420W6U5"/>
<dbReference type="PROSITE" id="PS51635">
    <property type="entry name" value="PNPLA"/>
    <property type="match status" value="1"/>
</dbReference>
<gene>
    <name evidence="6" type="ORF">C7457_1252</name>
</gene>
<dbReference type="InterPro" id="IPR016035">
    <property type="entry name" value="Acyl_Trfase/lysoPLipase"/>
</dbReference>
<dbReference type="Proteomes" id="UP000280881">
    <property type="component" value="Unassembled WGS sequence"/>
</dbReference>
<feature type="active site" description="Nucleophile" evidence="4">
    <location>
        <position position="38"/>
    </location>
</feature>
<dbReference type="EMBL" id="RBIE01000002">
    <property type="protein sequence ID" value="RKQ61805.1"/>
    <property type="molecule type" value="Genomic_DNA"/>
</dbReference>
<evidence type="ECO:0000256" key="1">
    <source>
        <dbReference type="ARBA" id="ARBA00022801"/>
    </source>
</evidence>
<feature type="short sequence motif" description="GXSXG" evidence="4">
    <location>
        <begin position="36"/>
        <end position="40"/>
    </location>
</feature>
<feature type="short sequence motif" description="DGA/G" evidence="4">
    <location>
        <begin position="149"/>
        <end position="151"/>
    </location>
</feature>
<keyword evidence="3 4" id="KW-0443">Lipid metabolism</keyword>
<evidence type="ECO:0000256" key="2">
    <source>
        <dbReference type="ARBA" id="ARBA00022963"/>
    </source>
</evidence>
<dbReference type="RefSeq" id="WP_121171169.1">
    <property type="nucleotide sequence ID" value="NZ_RBIE01000002.1"/>
</dbReference>
<organism evidence="6 7">
    <name type="scientific">Thermovibrio guaymasensis</name>
    <dbReference type="NCBI Taxonomy" id="240167"/>
    <lineage>
        <taxon>Bacteria</taxon>
        <taxon>Pseudomonadati</taxon>
        <taxon>Aquificota</taxon>
        <taxon>Aquificia</taxon>
        <taxon>Desulfurobacteriales</taxon>
        <taxon>Desulfurobacteriaceae</taxon>
        <taxon>Thermovibrio</taxon>
    </lineage>
</organism>
<comment type="caution">
    <text evidence="4">Lacks conserved residue(s) required for the propagation of feature annotation.</text>
</comment>
<dbReference type="GO" id="GO:0016042">
    <property type="term" value="P:lipid catabolic process"/>
    <property type="evidence" value="ECO:0007669"/>
    <property type="project" value="UniProtKB-UniRule"/>
</dbReference>
<feature type="domain" description="PNPLA" evidence="5">
    <location>
        <begin position="5"/>
        <end position="162"/>
    </location>
</feature>
<accession>A0A420W6U5</accession>
<name>A0A420W6U5_9BACT</name>
<keyword evidence="1 4" id="KW-0378">Hydrolase</keyword>
<dbReference type="OrthoDB" id="9770965at2"/>
<evidence type="ECO:0000313" key="7">
    <source>
        <dbReference type="Proteomes" id="UP000280881"/>
    </source>
</evidence>
<dbReference type="InterPro" id="IPR050301">
    <property type="entry name" value="NTE"/>
</dbReference>
<dbReference type="PANTHER" id="PTHR14226">
    <property type="entry name" value="NEUROPATHY TARGET ESTERASE/SWISS CHEESE D.MELANOGASTER"/>
    <property type="match status" value="1"/>
</dbReference>
<comment type="caution">
    <text evidence="6">The sequence shown here is derived from an EMBL/GenBank/DDBJ whole genome shotgun (WGS) entry which is preliminary data.</text>
</comment>
<sequence length="249" mass="27347">MKIGVTLSGGFVKGTAHIGFLKALEYKGFAPSFVCGSSAGAVVGVLYCAGYSPDEILEIAKSVSWRKLASPSFRGGLFKLDGLYRELRKLVGDIDIRELKIPFGLAVVNLKTLRVEFKKEGSAPDFVTASSSIPPLFSPWEINGKYYVDGGIRNCLPAEMAKAEGVEVNVCSNVNTGITEFNPNSLVNVSLRTSLASVMENQERRFPYCDIIVNHRKSESPFDFDLIDEFVETAFSDTLKVLEESKLWP</sequence>
<dbReference type="InterPro" id="IPR002641">
    <property type="entry name" value="PNPLA_dom"/>
</dbReference>
<dbReference type="SUPFAM" id="SSF52151">
    <property type="entry name" value="FabD/lysophospholipase-like"/>
    <property type="match status" value="1"/>
</dbReference>
<evidence type="ECO:0000313" key="6">
    <source>
        <dbReference type="EMBL" id="RKQ61805.1"/>
    </source>
</evidence>
<dbReference type="PANTHER" id="PTHR14226:SF29">
    <property type="entry name" value="NEUROPATHY TARGET ESTERASE SWS"/>
    <property type="match status" value="1"/>
</dbReference>
<protein>
    <submittedName>
        <fullName evidence="6">NTE family protein</fullName>
    </submittedName>
</protein>
<proteinExistence type="predicted"/>